<dbReference type="PANTHER" id="PTHR21310">
    <property type="entry name" value="AMINOGLYCOSIDE PHOSPHOTRANSFERASE-RELATED-RELATED"/>
    <property type="match status" value="1"/>
</dbReference>
<dbReference type="SUPFAM" id="SSF56112">
    <property type="entry name" value="Protein kinase-like (PK-like)"/>
    <property type="match status" value="1"/>
</dbReference>
<dbReference type="Proteomes" id="UP000027222">
    <property type="component" value="Unassembled WGS sequence"/>
</dbReference>
<dbReference type="InterPro" id="IPR051678">
    <property type="entry name" value="AGP_Transferase"/>
</dbReference>
<organism evidence="1 2">
    <name type="scientific">Galerina marginata (strain CBS 339.88)</name>
    <dbReference type="NCBI Taxonomy" id="685588"/>
    <lineage>
        <taxon>Eukaryota</taxon>
        <taxon>Fungi</taxon>
        <taxon>Dikarya</taxon>
        <taxon>Basidiomycota</taxon>
        <taxon>Agaricomycotina</taxon>
        <taxon>Agaricomycetes</taxon>
        <taxon>Agaricomycetidae</taxon>
        <taxon>Agaricales</taxon>
        <taxon>Agaricineae</taxon>
        <taxon>Strophariaceae</taxon>
        <taxon>Galerina</taxon>
    </lineage>
</organism>
<proteinExistence type="predicted"/>
<evidence type="ECO:0008006" key="3">
    <source>
        <dbReference type="Google" id="ProtNLM"/>
    </source>
</evidence>
<accession>A0A067TJI9</accession>
<keyword evidence="2" id="KW-1185">Reference proteome</keyword>
<dbReference type="HOGENOM" id="CLU_1421490_0_0_1"/>
<evidence type="ECO:0000313" key="1">
    <source>
        <dbReference type="EMBL" id="KDR83390.1"/>
    </source>
</evidence>
<protein>
    <recommendedName>
        <fullName evidence="3">Aminoglycoside phosphotransferase domain-containing protein</fullName>
    </recommendedName>
</protein>
<name>A0A067TJI9_GALM3</name>
<dbReference type="EMBL" id="KL142368">
    <property type="protein sequence ID" value="KDR83390.1"/>
    <property type="molecule type" value="Genomic_DNA"/>
</dbReference>
<dbReference type="OrthoDB" id="5598852at2759"/>
<dbReference type="InterPro" id="IPR011009">
    <property type="entry name" value="Kinase-like_dom_sf"/>
</dbReference>
<reference evidence="2" key="1">
    <citation type="journal article" date="2014" name="Proc. Natl. Acad. Sci. U.S.A.">
        <title>Extensive sampling of basidiomycete genomes demonstrates inadequacy of the white-rot/brown-rot paradigm for wood decay fungi.</title>
        <authorList>
            <person name="Riley R."/>
            <person name="Salamov A.A."/>
            <person name="Brown D.W."/>
            <person name="Nagy L.G."/>
            <person name="Floudas D."/>
            <person name="Held B.W."/>
            <person name="Levasseur A."/>
            <person name="Lombard V."/>
            <person name="Morin E."/>
            <person name="Otillar R."/>
            <person name="Lindquist E.A."/>
            <person name="Sun H."/>
            <person name="LaButti K.M."/>
            <person name="Schmutz J."/>
            <person name="Jabbour D."/>
            <person name="Luo H."/>
            <person name="Baker S.E."/>
            <person name="Pisabarro A.G."/>
            <person name="Walton J.D."/>
            <person name="Blanchette R.A."/>
            <person name="Henrissat B."/>
            <person name="Martin F."/>
            <person name="Cullen D."/>
            <person name="Hibbett D.S."/>
            <person name="Grigoriev I.V."/>
        </authorList>
    </citation>
    <scope>NUCLEOTIDE SEQUENCE [LARGE SCALE GENOMIC DNA]</scope>
    <source>
        <strain evidence="2">CBS 339.88</strain>
    </source>
</reference>
<gene>
    <name evidence="1" type="ORF">GALMADRAFT_132846</name>
</gene>
<evidence type="ECO:0000313" key="2">
    <source>
        <dbReference type="Proteomes" id="UP000027222"/>
    </source>
</evidence>
<sequence length="191" mass="22125">MPFVRLHTSIAVPKVLMAFERDDIVYMVTEFIPGTTLEAACPDQGSFSDPFYRSTDYPWGGPFKNIFFRPLPWNPPIIAPTAVAEFNKYWIQRPKLDIAQLSPGPTETMVLTYGDLNAQNILVDDEKIVAIIALESFGWYSESWEFMAIRRGTWFFSNWRAGVEKEFAPRTELQSFYKNLLKASFEEPLWY</sequence>
<dbReference type="PANTHER" id="PTHR21310:SF15">
    <property type="entry name" value="AMINOGLYCOSIDE PHOSPHOTRANSFERASE DOMAIN-CONTAINING PROTEIN"/>
    <property type="match status" value="1"/>
</dbReference>
<dbReference type="AlphaFoldDB" id="A0A067TJI9"/>